<dbReference type="PANTHER" id="PTHR33442">
    <property type="entry name" value="TRANS-3-HYDROXY-L-PROLINE DEHYDRATASE"/>
    <property type="match status" value="1"/>
</dbReference>
<evidence type="ECO:0000313" key="5">
    <source>
        <dbReference type="EMBL" id="RHJ87135.1"/>
    </source>
</evidence>
<comment type="caution">
    <text evidence="5">The sequence shown here is derived from an EMBL/GenBank/DDBJ whole genome shotgun (WGS) entry which is preliminary data.</text>
</comment>
<evidence type="ECO:0000256" key="3">
    <source>
        <dbReference type="ARBA" id="ARBA00067038"/>
    </source>
</evidence>
<gene>
    <name evidence="5" type="ORF">DW099_10540</name>
</gene>
<name>A0A415E0J1_9FIRM</name>
<evidence type="ECO:0000256" key="2">
    <source>
        <dbReference type="ARBA" id="ARBA00052373"/>
    </source>
</evidence>
<dbReference type="Pfam" id="PF05544">
    <property type="entry name" value="Pro_racemase"/>
    <property type="match status" value="1"/>
</dbReference>
<dbReference type="Gene3D" id="3.10.310.10">
    <property type="entry name" value="Diaminopimelate Epimerase, Chain A, domain 1"/>
    <property type="match status" value="2"/>
</dbReference>
<dbReference type="InterPro" id="IPR008794">
    <property type="entry name" value="Pro_racemase_fam"/>
</dbReference>
<dbReference type="Proteomes" id="UP000284841">
    <property type="component" value="Unassembled WGS sequence"/>
</dbReference>
<dbReference type="PANTHER" id="PTHR33442:SF5">
    <property type="entry name" value="BIFUNCTIONAL TRANS-3-HYDROXY-L-PROLINE DEHYDRATASE_2-EPIMERASE"/>
    <property type="match status" value="1"/>
</dbReference>
<dbReference type="EMBL" id="QRMS01000003">
    <property type="protein sequence ID" value="RHJ87135.1"/>
    <property type="molecule type" value="Genomic_DNA"/>
</dbReference>
<evidence type="ECO:0000256" key="4">
    <source>
        <dbReference type="ARBA" id="ARBA00069700"/>
    </source>
</evidence>
<proteinExistence type="inferred from homology"/>
<organism evidence="5 6">
    <name type="scientific">Emergencia timonensis</name>
    <dbReference type="NCBI Taxonomy" id="1776384"/>
    <lineage>
        <taxon>Bacteria</taxon>
        <taxon>Bacillati</taxon>
        <taxon>Bacillota</taxon>
        <taxon>Clostridia</taxon>
        <taxon>Peptostreptococcales</taxon>
        <taxon>Anaerovoracaceae</taxon>
        <taxon>Emergencia</taxon>
    </lineage>
</organism>
<dbReference type="OrthoDB" id="181267at2"/>
<protein>
    <recommendedName>
        <fullName evidence="4">Proline racemase</fullName>
        <ecNumber evidence="3">5.1.1.4</ecNumber>
    </recommendedName>
</protein>
<dbReference type="RefSeq" id="WP_067533656.1">
    <property type="nucleotide sequence ID" value="NZ_AP025567.1"/>
</dbReference>
<comment type="similarity">
    <text evidence="1">Belongs to the proline racemase family.</text>
</comment>
<dbReference type="EC" id="5.1.1.4" evidence="3"/>
<dbReference type="SUPFAM" id="SSF54506">
    <property type="entry name" value="Diaminopimelate epimerase-like"/>
    <property type="match status" value="1"/>
</dbReference>
<accession>A0A415E0J1</accession>
<evidence type="ECO:0000256" key="1">
    <source>
        <dbReference type="ARBA" id="ARBA00007529"/>
    </source>
</evidence>
<dbReference type="GeneID" id="83002995"/>
<comment type="catalytic activity">
    <reaction evidence="2">
        <text>L-proline = D-proline</text>
        <dbReference type="Rhea" id="RHEA:10680"/>
        <dbReference type="ChEBI" id="CHEBI:57726"/>
        <dbReference type="ChEBI" id="CHEBI:60039"/>
        <dbReference type="EC" id="5.1.1.4"/>
    </reaction>
</comment>
<dbReference type="AlphaFoldDB" id="A0A415E0J1"/>
<dbReference type="GO" id="GO:0047580">
    <property type="term" value="F:4-hydroxyproline epimerase activity"/>
    <property type="evidence" value="ECO:0007669"/>
    <property type="project" value="TreeGrafter"/>
</dbReference>
<dbReference type="STRING" id="1776384.GCA_900086585_00587"/>
<dbReference type="GO" id="GO:0018112">
    <property type="term" value="F:proline racemase activity"/>
    <property type="evidence" value="ECO:0007669"/>
    <property type="project" value="UniProtKB-EC"/>
</dbReference>
<dbReference type="SFLD" id="SFLDS00028">
    <property type="entry name" value="Proline_Racemase"/>
    <property type="match status" value="1"/>
</dbReference>
<reference evidence="5 6" key="1">
    <citation type="submission" date="2018-08" db="EMBL/GenBank/DDBJ databases">
        <title>A genome reference for cultivated species of the human gut microbiota.</title>
        <authorList>
            <person name="Zou Y."/>
            <person name="Xue W."/>
            <person name="Luo G."/>
        </authorList>
    </citation>
    <scope>NUCLEOTIDE SEQUENCE [LARGE SCALE GENOMIC DNA]</scope>
    <source>
        <strain evidence="5 6">AM07-24</strain>
    </source>
</reference>
<evidence type="ECO:0000313" key="6">
    <source>
        <dbReference type="Proteomes" id="UP000284841"/>
    </source>
</evidence>
<dbReference type="PIRSF" id="PIRSF029792">
    <property type="entry name" value="Pro_racemase"/>
    <property type="match status" value="1"/>
</dbReference>
<sequence>MNAKKVFRTIETHTLGQPTRNIVGGFPCVPGKTMAEKFIYMKENEDWFRRLLSYEPRGNDYMSCTLITEPCTPGTDVGVLYFETSGWLPMCGHDTIGVSVALIETGMVKVTEPVTVIRLDTAAGVITVEAKVERGAVQEVSFTNAPAFVLREDLTVETEDFGALTMDVSWGGNLYAILPAASVGIPICPENSAKLVEAAQSIARDVNAQADFRHPDLQFVTEVTHIEFYGEPKEPGADIKNCVVALPKTVDRSPCGTGTSAKSAVLYNKGKLKVGESFVHESIIGSCFTCEIVGETTVAGFPAVIPKVTGNACIQGFATWILDPKDEFPEGFLLG</sequence>
<dbReference type="FunFam" id="3.10.310.10:FF:000005">
    <property type="entry name" value="Proline racemase"/>
    <property type="match status" value="1"/>
</dbReference>
<keyword evidence="6" id="KW-1185">Reference proteome</keyword>